<evidence type="ECO:0000313" key="3">
    <source>
        <dbReference type="EMBL" id="RAK74659.1"/>
    </source>
</evidence>
<keyword evidence="4" id="KW-1185">Reference proteome</keyword>
<dbReference type="Pfam" id="PF13424">
    <property type="entry name" value="TPR_12"/>
    <property type="match status" value="2"/>
</dbReference>
<dbReference type="OrthoDB" id="1658288at2759"/>
<feature type="transmembrane region" description="Helical" evidence="1">
    <location>
        <begin position="1032"/>
        <end position="1052"/>
    </location>
</feature>
<reference evidence="3 4" key="1">
    <citation type="submission" date="2018-02" db="EMBL/GenBank/DDBJ databases">
        <title>The genomes of Aspergillus section Nigri reveals drivers in fungal speciation.</title>
        <authorList>
            <consortium name="DOE Joint Genome Institute"/>
            <person name="Vesth T.C."/>
            <person name="Nybo J."/>
            <person name="Theobald S."/>
            <person name="Brandl J."/>
            <person name="Frisvad J.C."/>
            <person name="Nielsen K.F."/>
            <person name="Lyhne E.K."/>
            <person name="Kogle M.E."/>
            <person name="Kuo A."/>
            <person name="Riley R."/>
            <person name="Clum A."/>
            <person name="Nolan M."/>
            <person name="Lipzen A."/>
            <person name="Salamov A."/>
            <person name="Henrissat B."/>
            <person name="Wiebenga A."/>
            <person name="De vries R.P."/>
            <person name="Grigoriev I.V."/>
            <person name="Mortensen U.H."/>
            <person name="Andersen M.R."/>
            <person name="Baker S.E."/>
        </authorList>
    </citation>
    <scope>NUCLEOTIDE SEQUENCE [LARGE SCALE GENOMIC DNA]</scope>
    <source>
        <strain evidence="3 4">CBS 313.89</strain>
    </source>
</reference>
<evidence type="ECO:0000313" key="4">
    <source>
        <dbReference type="Proteomes" id="UP000249789"/>
    </source>
</evidence>
<evidence type="ECO:0000256" key="1">
    <source>
        <dbReference type="SAM" id="Phobius"/>
    </source>
</evidence>
<dbReference type="Gene3D" id="3.40.50.300">
    <property type="entry name" value="P-loop containing nucleotide triphosphate hydrolases"/>
    <property type="match status" value="1"/>
</dbReference>
<organism evidence="3 4">
    <name type="scientific">Aspergillus fijiensis CBS 313.89</name>
    <dbReference type="NCBI Taxonomy" id="1448319"/>
    <lineage>
        <taxon>Eukaryota</taxon>
        <taxon>Fungi</taxon>
        <taxon>Dikarya</taxon>
        <taxon>Ascomycota</taxon>
        <taxon>Pezizomycotina</taxon>
        <taxon>Eurotiomycetes</taxon>
        <taxon>Eurotiomycetidae</taxon>
        <taxon>Eurotiales</taxon>
        <taxon>Aspergillaceae</taxon>
        <taxon>Aspergillus</taxon>
    </lineage>
</organism>
<dbReference type="Pfam" id="PF25000">
    <property type="entry name" value="DUF7779"/>
    <property type="match status" value="1"/>
</dbReference>
<keyword evidence="1" id="KW-1133">Transmembrane helix</keyword>
<keyword evidence="1" id="KW-0812">Transmembrane</keyword>
<dbReference type="EMBL" id="KZ824666">
    <property type="protein sequence ID" value="RAK74659.1"/>
    <property type="molecule type" value="Genomic_DNA"/>
</dbReference>
<dbReference type="InterPro" id="IPR053137">
    <property type="entry name" value="NLR-like"/>
</dbReference>
<dbReference type="SUPFAM" id="SSF48452">
    <property type="entry name" value="TPR-like"/>
    <property type="match status" value="2"/>
</dbReference>
<keyword evidence="1" id="KW-0472">Membrane</keyword>
<sequence length="1053" mass="119991">MQSITFPGVNYGLQVGDNSGHISAEFHLPPVRPETPPKPFSTIPFARDDDYVACGSILDDIHARCARPASRTALVGLGDVGKSQLAIEYSYRVREESPDTWVFWVHASNASRLELSYREIADRLELPGRHDATANVLQLVNNWLYNSKHGKWILILDNLDDEGLLEEPLQNGQTNDAGSQTSTLKRPLLGLLPRCPHGAIIFTTRNKAVALKLVSDRDILHINPMDAPSALALLRKKLSINTADEEEAGKLLEALEFMPLAIIQASAFMQYHAPRYSIARYLKDFENNSHILDHEAAQPQRDYEASNSILRTWQISFDYIRQSRPTAADLLSLMSFFDRQGIPEILLRSTPRAQEGDGNVTQCENEYGVPRKTADSAFEFEHDIRMLREFSFIAIRRDPQIFEMHRLVQLAIKGWLEREGLVSRWQGRSMNSLDRIFPFQAKDQPKYEFLYPHLNNAVAERPSLPTLMPNWISLLMKGVTHAAYCGDYRDMKQMASTLREASEQLFGSGNLMATFVNEMEALVLQYQHNQEKLVARHLQTIKSCQELGGETHYLTLEAMDSLTDVYLMQGRLQQAEELGAKVLQSSRQVYGYTHHVTVSASKTLRRVYIRQRRWRQAEELALQDIQVAKELLGDEHSRTFEAVEELGQLHMMQGKWYDAQSLLMSLVEAKKRLLGSRDPSTLGSMGLLAEVYEGQGRLVEARRLYTHVLQVQKEEHREDESLTTRFRAILQRKHDDSNETTSLYQRIVKIFQGPLREQVMELMVAPWAPKTTSLTDHLGALYYSQKKWEAAEKAFLEALTTRLETLGEAHLDTITTRGNLGAVYIEQMRWTDAEGVFVRNLDMLSNQSPRSEEVLSAEINARMKLGIIYTKQERWKDADIEFMQALERNSESQRPGDEYSPTLSTAIGLEARHSGEKRLMDAVRRFMDFINSRELTLREKHPRAVVVSRELLELMVMMLNDLQTAHDREVATLELMKQAASVTASVQQIQDLQSLHTEHSPVLEKVGSIIQTMETLMSELDANPQGDKSEEWSSYFGWLLLVSILVGGLAFFL</sequence>
<name>A0A8G1VZ47_9EURO</name>
<dbReference type="RefSeq" id="XP_040798669.1">
    <property type="nucleotide sequence ID" value="XM_040948800.1"/>
</dbReference>
<dbReference type="Pfam" id="PF13374">
    <property type="entry name" value="TPR_10"/>
    <property type="match status" value="2"/>
</dbReference>
<protein>
    <submittedName>
        <fullName evidence="3">TPR-like protein</fullName>
    </submittedName>
</protein>
<dbReference type="AlphaFoldDB" id="A0A8G1VZ47"/>
<dbReference type="PANTHER" id="PTHR46082">
    <property type="entry name" value="ATP/GTP-BINDING PROTEIN-RELATED"/>
    <property type="match status" value="1"/>
</dbReference>
<dbReference type="InterPro" id="IPR011990">
    <property type="entry name" value="TPR-like_helical_dom_sf"/>
</dbReference>
<accession>A0A8G1VZ47</accession>
<dbReference type="VEuPathDB" id="FungiDB:BO72DRAFT_498876"/>
<dbReference type="SMART" id="SM00028">
    <property type="entry name" value="TPR"/>
    <property type="match status" value="4"/>
</dbReference>
<evidence type="ECO:0000259" key="2">
    <source>
        <dbReference type="Pfam" id="PF25000"/>
    </source>
</evidence>
<dbReference type="SUPFAM" id="SSF52540">
    <property type="entry name" value="P-loop containing nucleoside triphosphate hydrolases"/>
    <property type="match status" value="1"/>
</dbReference>
<gene>
    <name evidence="3" type="ORF">BO72DRAFT_498876</name>
</gene>
<dbReference type="InterPro" id="IPR027417">
    <property type="entry name" value="P-loop_NTPase"/>
</dbReference>
<proteinExistence type="predicted"/>
<dbReference type="Proteomes" id="UP000249789">
    <property type="component" value="Unassembled WGS sequence"/>
</dbReference>
<dbReference type="InterPro" id="IPR056681">
    <property type="entry name" value="DUF7779"/>
</dbReference>
<dbReference type="PANTHER" id="PTHR46082:SF6">
    <property type="entry name" value="AAA+ ATPASE DOMAIN-CONTAINING PROTEIN-RELATED"/>
    <property type="match status" value="1"/>
</dbReference>
<dbReference type="InterPro" id="IPR019734">
    <property type="entry name" value="TPR_rpt"/>
</dbReference>
<dbReference type="GeneID" id="63866133"/>
<feature type="domain" description="DUF7779" evidence="2">
    <location>
        <begin position="323"/>
        <end position="416"/>
    </location>
</feature>
<dbReference type="Gene3D" id="1.25.40.10">
    <property type="entry name" value="Tetratricopeptide repeat domain"/>
    <property type="match status" value="2"/>
</dbReference>